<gene>
    <name evidence="2" type="ORF">CMU51_10035</name>
</gene>
<reference evidence="2" key="1">
    <citation type="submission" date="2023-02" db="EMBL/GenBank/DDBJ databases">
        <title>Elizabethkingia anophelis draft genomes.</title>
        <authorList>
            <person name="Nicholson A.C."/>
            <person name="Whitney A.M."/>
            <person name="Humrighouse B.W."/>
            <person name="Villarma A."/>
            <person name="Bell M."/>
            <person name="Mcquiston J."/>
        </authorList>
    </citation>
    <scope>NUCLEOTIDE SEQUENCE</scope>
    <source>
        <strain evidence="2">B4955</strain>
    </source>
</reference>
<keyword evidence="1" id="KW-1133">Transmembrane helix</keyword>
<proteinExistence type="predicted"/>
<sequence length="90" mass="10441">MKHHKMLLLNNNTEAMMESENVWGIKEFEGDGVNCPIIPVNLPWYKKIVLTFFRFGICPTCITMSIGYSIKKKFVKVFRKSGEESTDHRS</sequence>
<name>A0AAE4P2L6_9FLAO</name>
<feature type="transmembrane region" description="Helical" evidence="1">
    <location>
        <begin position="48"/>
        <end position="70"/>
    </location>
</feature>
<keyword evidence="1" id="KW-0472">Membrane</keyword>
<evidence type="ECO:0000256" key="1">
    <source>
        <dbReference type="SAM" id="Phobius"/>
    </source>
</evidence>
<dbReference type="Proteomes" id="UP001189000">
    <property type="component" value="Unassembled WGS sequence"/>
</dbReference>
<comment type="caution">
    <text evidence="2">The sequence shown here is derived from an EMBL/GenBank/DDBJ whole genome shotgun (WGS) entry which is preliminary data.</text>
</comment>
<dbReference type="AlphaFoldDB" id="A0AAE4P2L6"/>
<organism evidence="2 3">
    <name type="scientific">Elizabethkingia anophelis</name>
    <dbReference type="NCBI Taxonomy" id="1117645"/>
    <lineage>
        <taxon>Bacteria</taxon>
        <taxon>Pseudomonadati</taxon>
        <taxon>Bacteroidota</taxon>
        <taxon>Flavobacteriia</taxon>
        <taxon>Flavobacteriales</taxon>
        <taxon>Weeksellaceae</taxon>
        <taxon>Elizabethkingia</taxon>
    </lineage>
</organism>
<evidence type="ECO:0000313" key="2">
    <source>
        <dbReference type="EMBL" id="MDV3664398.1"/>
    </source>
</evidence>
<evidence type="ECO:0000313" key="3">
    <source>
        <dbReference type="Proteomes" id="UP001189000"/>
    </source>
</evidence>
<accession>A0AAE4P2L6</accession>
<keyword evidence="1" id="KW-0812">Transmembrane</keyword>
<protein>
    <submittedName>
        <fullName evidence="2">Uncharacterized protein</fullName>
    </submittedName>
</protein>
<dbReference type="EMBL" id="NWGY01000011">
    <property type="protein sequence ID" value="MDV3664398.1"/>
    <property type="molecule type" value="Genomic_DNA"/>
</dbReference>